<dbReference type="GO" id="GO:0045892">
    <property type="term" value="P:negative regulation of DNA-templated transcription"/>
    <property type="evidence" value="ECO:0007669"/>
    <property type="project" value="UniProtKB-ARBA"/>
</dbReference>
<comment type="caution">
    <text evidence="1">The sequence shown here is derived from an EMBL/GenBank/DDBJ whole genome shotgun (WGS) entry which is preliminary data.</text>
</comment>
<sequence>MKAEEIKNQAEKRINIIKGQLDGLFRMIEGNEYCPDILDQSLSIQNSLKSLDNLILERHLRIHVAELFKSDKERAIKELLKIYKKKQRND</sequence>
<dbReference type="InterPro" id="IPR038390">
    <property type="entry name" value="Metal_Tscrpt_repr_sf"/>
</dbReference>
<dbReference type="PANTHER" id="PTHR33677">
    <property type="entry name" value="TRANSCRIPTIONAL REPRESSOR FRMR-RELATED"/>
    <property type="match status" value="1"/>
</dbReference>
<dbReference type="AlphaFoldDB" id="A0A0G1C3A1"/>
<dbReference type="Gene3D" id="1.20.58.1000">
    <property type="entry name" value="Metal-sensitive repressor, helix protomer"/>
    <property type="match status" value="1"/>
</dbReference>
<dbReference type="Proteomes" id="UP000034213">
    <property type="component" value="Unassembled WGS sequence"/>
</dbReference>
<dbReference type="GO" id="GO:0046872">
    <property type="term" value="F:metal ion binding"/>
    <property type="evidence" value="ECO:0007669"/>
    <property type="project" value="InterPro"/>
</dbReference>
<name>A0A0G1C3A1_9BACT</name>
<dbReference type="EMBL" id="LCEW01000017">
    <property type="protein sequence ID" value="KKS80062.1"/>
    <property type="molecule type" value="Genomic_DNA"/>
</dbReference>
<evidence type="ECO:0000313" key="2">
    <source>
        <dbReference type="Proteomes" id="UP000034213"/>
    </source>
</evidence>
<organism evidence="1 2">
    <name type="scientific">Candidatus Beckwithbacteria bacterium GW2011_GWA2_43_10</name>
    <dbReference type="NCBI Taxonomy" id="1618369"/>
    <lineage>
        <taxon>Bacteria</taxon>
        <taxon>Candidatus Beckwithiibacteriota</taxon>
    </lineage>
</organism>
<dbReference type="Pfam" id="PF02583">
    <property type="entry name" value="Trns_repr_metal"/>
    <property type="match status" value="1"/>
</dbReference>
<evidence type="ECO:0000313" key="1">
    <source>
        <dbReference type="EMBL" id="KKS80062.1"/>
    </source>
</evidence>
<dbReference type="InterPro" id="IPR003735">
    <property type="entry name" value="Metal_Tscrpt_repr"/>
</dbReference>
<dbReference type="STRING" id="1618369.UV54_C0017G0008"/>
<dbReference type="PANTHER" id="PTHR33677:SF3">
    <property type="entry name" value="COPPER-SENSING TRANSCRIPTIONAL REPRESSOR RICR"/>
    <property type="match status" value="1"/>
</dbReference>
<proteinExistence type="predicted"/>
<accession>A0A0G1C3A1</accession>
<reference evidence="1 2" key="1">
    <citation type="journal article" date="2015" name="Nature">
        <title>rRNA introns, odd ribosomes, and small enigmatic genomes across a large radiation of phyla.</title>
        <authorList>
            <person name="Brown C.T."/>
            <person name="Hug L.A."/>
            <person name="Thomas B.C."/>
            <person name="Sharon I."/>
            <person name="Castelle C.J."/>
            <person name="Singh A."/>
            <person name="Wilkins M.J."/>
            <person name="Williams K.H."/>
            <person name="Banfield J.F."/>
        </authorList>
    </citation>
    <scope>NUCLEOTIDE SEQUENCE [LARGE SCALE GENOMIC DNA]</scope>
</reference>
<dbReference type="GO" id="GO:0003677">
    <property type="term" value="F:DNA binding"/>
    <property type="evidence" value="ECO:0007669"/>
    <property type="project" value="InterPro"/>
</dbReference>
<gene>
    <name evidence="1" type="ORF">UV54_C0017G0008</name>
</gene>
<protein>
    <submittedName>
        <fullName evidence="1">Uncharacterized protein</fullName>
    </submittedName>
</protein>